<feature type="transmembrane region" description="Helical" evidence="1">
    <location>
        <begin position="90"/>
        <end position="113"/>
    </location>
</feature>
<dbReference type="Pfam" id="PF11181">
    <property type="entry name" value="YflT"/>
    <property type="match status" value="1"/>
</dbReference>
<evidence type="ECO:0000313" key="4">
    <source>
        <dbReference type="Proteomes" id="UP000650628"/>
    </source>
</evidence>
<dbReference type="EMBL" id="BOOO01000053">
    <property type="protein sequence ID" value="GII34582.1"/>
    <property type="molecule type" value="Genomic_DNA"/>
</dbReference>
<dbReference type="InterPro" id="IPR025889">
    <property type="entry name" value="GSP17M-like_dom"/>
</dbReference>
<dbReference type="AlphaFoldDB" id="A0A8J3XB19"/>
<evidence type="ECO:0000313" key="3">
    <source>
        <dbReference type="EMBL" id="GII34582.1"/>
    </source>
</evidence>
<evidence type="ECO:0000259" key="2">
    <source>
        <dbReference type="Pfam" id="PF11181"/>
    </source>
</evidence>
<reference evidence="3 4" key="1">
    <citation type="submission" date="2021-01" db="EMBL/GenBank/DDBJ databases">
        <title>Whole genome shotgun sequence of Planotetraspora mira NBRC 15435.</title>
        <authorList>
            <person name="Komaki H."/>
            <person name="Tamura T."/>
        </authorList>
    </citation>
    <scope>NUCLEOTIDE SEQUENCE [LARGE SCALE GENOMIC DNA]</scope>
    <source>
        <strain evidence="3 4">NBRC 15435</strain>
    </source>
</reference>
<accession>A0A8J3XB19</accession>
<keyword evidence="4" id="KW-1185">Reference proteome</keyword>
<dbReference type="Proteomes" id="UP000650628">
    <property type="component" value="Unassembled WGS sequence"/>
</dbReference>
<feature type="domain" description="General stress protein 17M-like" evidence="2">
    <location>
        <begin position="13"/>
        <end position="80"/>
    </location>
</feature>
<comment type="caution">
    <text evidence="3">The sequence shown here is derived from an EMBL/GenBank/DDBJ whole genome shotgun (WGS) entry which is preliminary data.</text>
</comment>
<evidence type="ECO:0000256" key="1">
    <source>
        <dbReference type="SAM" id="Phobius"/>
    </source>
</evidence>
<protein>
    <recommendedName>
        <fullName evidence="2">General stress protein 17M-like domain-containing protein</fullName>
    </recommendedName>
</protein>
<sequence>MRTQDLRQPHKTVLGTYSTYDAAQHAVDTLARHRFPVEHVSIVGTSLRWEEKVLGRWTLGRALVTGAGTGVWIGLLIGLVFLIVSPWQVWAMASAIVLGLIFGLIAGVISYALQRRAFASLPTVVADSYDILVDPEFADEARRVLNTAHVATGTFK</sequence>
<keyword evidence="1" id="KW-0812">Transmembrane</keyword>
<keyword evidence="1" id="KW-1133">Transmembrane helix</keyword>
<proteinExistence type="predicted"/>
<keyword evidence="1" id="KW-0472">Membrane</keyword>
<gene>
    <name evidence="3" type="ORF">Pmi06nite_80240</name>
</gene>
<name>A0A8J3XB19_9ACTN</name>
<feature type="transmembrane region" description="Helical" evidence="1">
    <location>
        <begin position="62"/>
        <end position="84"/>
    </location>
</feature>
<dbReference type="RefSeq" id="WP_203958377.1">
    <property type="nucleotide sequence ID" value="NZ_BOOO01000053.1"/>
</dbReference>
<organism evidence="3 4">
    <name type="scientific">Planotetraspora mira</name>
    <dbReference type="NCBI Taxonomy" id="58121"/>
    <lineage>
        <taxon>Bacteria</taxon>
        <taxon>Bacillati</taxon>
        <taxon>Actinomycetota</taxon>
        <taxon>Actinomycetes</taxon>
        <taxon>Streptosporangiales</taxon>
        <taxon>Streptosporangiaceae</taxon>
        <taxon>Planotetraspora</taxon>
    </lineage>
</organism>